<dbReference type="GO" id="GO:0005886">
    <property type="term" value="C:plasma membrane"/>
    <property type="evidence" value="ECO:0007669"/>
    <property type="project" value="TreeGrafter"/>
</dbReference>
<dbReference type="InterPro" id="IPR050445">
    <property type="entry name" value="Bact_polysacc_biosynth/exp"/>
</dbReference>
<evidence type="ECO:0000313" key="2">
    <source>
        <dbReference type="EMBL" id="CAB4862730.1"/>
    </source>
</evidence>
<proteinExistence type="predicted"/>
<dbReference type="AlphaFoldDB" id="A0A6J7CYY0"/>
<name>A0A6J7CYY0_9ZZZZ</name>
<organism evidence="2">
    <name type="scientific">freshwater metagenome</name>
    <dbReference type="NCBI Taxonomy" id="449393"/>
    <lineage>
        <taxon>unclassified sequences</taxon>
        <taxon>metagenomes</taxon>
        <taxon>ecological metagenomes</taxon>
    </lineage>
</organism>
<dbReference type="InterPro" id="IPR027417">
    <property type="entry name" value="P-loop_NTPase"/>
</dbReference>
<dbReference type="GO" id="GO:0004713">
    <property type="term" value="F:protein tyrosine kinase activity"/>
    <property type="evidence" value="ECO:0007669"/>
    <property type="project" value="TreeGrafter"/>
</dbReference>
<dbReference type="EMBL" id="CAFBLP010000005">
    <property type="protein sequence ID" value="CAB4862730.1"/>
    <property type="molecule type" value="Genomic_DNA"/>
</dbReference>
<dbReference type="PANTHER" id="PTHR32309">
    <property type="entry name" value="TYROSINE-PROTEIN KINASE"/>
    <property type="match status" value="1"/>
</dbReference>
<accession>A0A6J7CYY0</accession>
<sequence>MRVLDARIVLDGIRRRWWVVLTFVALGALVGALPAPKAATDAVNHWNAAHTLLLSNSADVGTIVANPVSLNQIKLFATTGEVPHRAAVKLDFKGSPALLAAQIKITVDPESGSIRLSTTQNSAEQAVAVADTFADELSSYLVERQDILQTERISSSLKRQDDLKAKIDKLSAQLATRPGDPVLSAQLDGLTRQYSAVFEQYDALQVTAVQLQLATLERAEAIPIARKGLLAPSSRTSRGVLGGIVGGLAGIGIAMLLSRVDSTIRSRAQAESIFGLRAQASIPMVKDFPQGLVAIPGRHDVLSDAYRKLRSVVSFVEHGVAQDAGRVPVILVVSAGAGDGKTTVAANLAAAFAESGVRTVAVNTDFRRPTLSKYITGKVADVGGLVPARISTMPPALLLNHGVVDDLVLFDLAGVEESPGELARITAGFLPRMAEIGAGVVVVDTSPVDSTAEVLELVPQADLIVLVSRVGRTHAAAAHSTVETLRSLTERQILLVLVEESAGRNGYGYSYSYSYAVPANQKRQSQRPRRGAA</sequence>
<dbReference type="InterPro" id="IPR002586">
    <property type="entry name" value="CobQ/CobB/MinD/ParA_Nub-bd_dom"/>
</dbReference>
<dbReference type="PANTHER" id="PTHR32309:SF13">
    <property type="entry name" value="FERRIC ENTEROBACTIN TRANSPORT PROTEIN FEPE"/>
    <property type="match status" value="1"/>
</dbReference>
<evidence type="ECO:0000259" key="1">
    <source>
        <dbReference type="Pfam" id="PF01656"/>
    </source>
</evidence>
<protein>
    <submittedName>
        <fullName evidence="2">Unannotated protein</fullName>
    </submittedName>
</protein>
<gene>
    <name evidence="2" type="ORF">UFOPK3376_00360</name>
</gene>
<feature type="domain" description="CobQ/CobB/MinD/ParA nucleotide binding" evidence="1">
    <location>
        <begin position="330"/>
        <end position="379"/>
    </location>
</feature>
<reference evidence="2" key="1">
    <citation type="submission" date="2020-05" db="EMBL/GenBank/DDBJ databases">
        <authorList>
            <person name="Chiriac C."/>
            <person name="Salcher M."/>
            <person name="Ghai R."/>
            <person name="Kavagutti S V."/>
        </authorList>
    </citation>
    <scope>NUCLEOTIDE SEQUENCE</scope>
</reference>
<dbReference type="Gene3D" id="3.40.50.300">
    <property type="entry name" value="P-loop containing nucleotide triphosphate hydrolases"/>
    <property type="match status" value="1"/>
</dbReference>
<dbReference type="Pfam" id="PF01656">
    <property type="entry name" value="CbiA"/>
    <property type="match status" value="1"/>
</dbReference>
<dbReference type="SUPFAM" id="SSF52540">
    <property type="entry name" value="P-loop containing nucleoside triphosphate hydrolases"/>
    <property type="match status" value="1"/>
</dbReference>